<dbReference type="InterPro" id="IPR012337">
    <property type="entry name" value="RNaseH-like_sf"/>
</dbReference>
<dbReference type="Proteomes" id="UP001293254">
    <property type="component" value="Unassembled WGS sequence"/>
</dbReference>
<dbReference type="PANTHER" id="PTHR42648:SF18">
    <property type="entry name" value="RETROTRANSPOSON, UNCLASSIFIED-LIKE PROTEIN"/>
    <property type="match status" value="1"/>
</dbReference>
<feature type="compositionally biased region" description="Acidic residues" evidence="1">
    <location>
        <begin position="79"/>
        <end position="103"/>
    </location>
</feature>
<dbReference type="AlphaFoldDB" id="A0AAE1Y3R3"/>
<dbReference type="PANTHER" id="PTHR42648">
    <property type="entry name" value="TRANSPOSASE, PUTATIVE-RELATED"/>
    <property type="match status" value="1"/>
</dbReference>
<comment type="caution">
    <text evidence="2">The sequence shown here is derived from an EMBL/GenBank/DDBJ whole genome shotgun (WGS) entry which is preliminary data.</text>
</comment>
<accession>A0AAE1Y3R3</accession>
<evidence type="ECO:0000256" key="1">
    <source>
        <dbReference type="SAM" id="MobiDB-lite"/>
    </source>
</evidence>
<sequence>MVRSMMIAKSIPKSFWPVAVNWAVHVINKSPTLAVQNKTPEEAWSGEKPSVGNFKVFEDGCWNLGEEFKTSIHSKLDWNENESDAEVNNDLVEEMEEEDDEEGSAQQEEARENQRPRRKHTQPF</sequence>
<dbReference type="SUPFAM" id="SSF53098">
    <property type="entry name" value="Ribonuclease H-like"/>
    <property type="match status" value="1"/>
</dbReference>
<gene>
    <name evidence="2" type="ORF">Salat_1904800</name>
</gene>
<evidence type="ECO:0000313" key="3">
    <source>
        <dbReference type="Proteomes" id="UP001293254"/>
    </source>
</evidence>
<organism evidence="2 3">
    <name type="scientific">Sesamum alatum</name>
    <dbReference type="NCBI Taxonomy" id="300844"/>
    <lineage>
        <taxon>Eukaryota</taxon>
        <taxon>Viridiplantae</taxon>
        <taxon>Streptophyta</taxon>
        <taxon>Embryophyta</taxon>
        <taxon>Tracheophyta</taxon>
        <taxon>Spermatophyta</taxon>
        <taxon>Magnoliopsida</taxon>
        <taxon>eudicotyledons</taxon>
        <taxon>Gunneridae</taxon>
        <taxon>Pentapetalae</taxon>
        <taxon>asterids</taxon>
        <taxon>lamiids</taxon>
        <taxon>Lamiales</taxon>
        <taxon>Pedaliaceae</taxon>
        <taxon>Sesamum</taxon>
    </lineage>
</organism>
<feature type="region of interest" description="Disordered" evidence="1">
    <location>
        <begin position="78"/>
        <end position="124"/>
    </location>
</feature>
<reference evidence="2" key="1">
    <citation type="submission" date="2020-06" db="EMBL/GenBank/DDBJ databases">
        <authorList>
            <person name="Li T."/>
            <person name="Hu X."/>
            <person name="Zhang T."/>
            <person name="Song X."/>
            <person name="Zhang H."/>
            <person name="Dai N."/>
            <person name="Sheng W."/>
            <person name="Hou X."/>
            <person name="Wei L."/>
        </authorList>
    </citation>
    <scope>NUCLEOTIDE SEQUENCE</scope>
    <source>
        <strain evidence="2">3651</strain>
        <tissue evidence="2">Leaf</tissue>
    </source>
</reference>
<proteinExistence type="predicted"/>
<protein>
    <submittedName>
        <fullName evidence="2">Uncharacterized protein</fullName>
    </submittedName>
</protein>
<dbReference type="EMBL" id="JACGWO010000007">
    <property type="protein sequence ID" value="KAK4423220.1"/>
    <property type="molecule type" value="Genomic_DNA"/>
</dbReference>
<dbReference type="InterPro" id="IPR039537">
    <property type="entry name" value="Retrotran_Ty1/copia-like"/>
</dbReference>
<reference evidence="2" key="2">
    <citation type="journal article" date="2024" name="Plant">
        <title>Genomic evolution and insights into agronomic trait innovations of Sesamum species.</title>
        <authorList>
            <person name="Miao H."/>
            <person name="Wang L."/>
            <person name="Qu L."/>
            <person name="Liu H."/>
            <person name="Sun Y."/>
            <person name="Le M."/>
            <person name="Wang Q."/>
            <person name="Wei S."/>
            <person name="Zheng Y."/>
            <person name="Lin W."/>
            <person name="Duan Y."/>
            <person name="Cao H."/>
            <person name="Xiong S."/>
            <person name="Wang X."/>
            <person name="Wei L."/>
            <person name="Li C."/>
            <person name="Ma Q."/>
            <person name="Ju M."/>
            <person name="Zhao R."/>
            <person name="Li G."/>
            <person name="Mu C."/>
            <person name="Tian Q."/>
            <person name="Mei H."/>
            <person name="Zhang T."/>
            <person name="Gao T."/>
            <person name="Zhang H."/>
        </authorList>
    </citation>
    <scope>NUCLEOTIDE SEQUENCE</scope>
    <source>
        <strain evidence="2">3651</strain>
    </source>
</reference>
<name>A0AAE1Y3R3_9LAMI</name>
<evidence type="ECO:0000313" key="2">
    <source>
        <dbReference type="EMBL" id="KAK4423220.1"/>
    </source>
</evidence>
<keyword evidence="3" id="KW-1185">Reference proteome</keyword>